<name>A0A087SVR8_STEMI</name>
<keyword evidence="4" id="KW-1185">Reference proteome</keyword>
<evidence type="ECO:0000256" key="1">
    <source>
        <dbReference type="SAM" id="MobiDB-lite"/>
    </source>
</evidence>
<keyword evidence="2" id="KW-1133">Transmembrane helix</keyword>
<dbReference type="EMBL" id="KK112177">
    <property type="protein sequence ID" value="KFM56957.1"/>
    <property type="molecule type" value="Genomic_DNA"/>
</dbReference>
<dbReference type="STRING" id="407821.A0A087SVR8"/>
<dbReference type="OrthoDB" id="9994280at2759"/>
<proteinExistence type="predicted"/>
<feature type="compositionally biased region" description="Polar residues" evidence="1">
    <location>
        <begin position="15"/>
        <end position="31"/>
    </location>
</feature>
<evidence type="ECO:0000313" key="4">
    <source>
        <dbReference type="Proteomes" id="UP000054359"/>
    </source>
</evidence>
<dbReference type="Proteomes" id="UP000054359">
    <property type="component" value="Unassembled WGS sequence"/>
</dbReference>
<feature type="compositionally biased region" description="Basic and acidic residues" evidence="1">
    <location>
        <begin position="1"/>
        <end position="14"/>
    </location>
</feature>
<protein>
    <submittedName>
        <fullName evidence="3">Uncharacterized protein</fullName>
    </submittedName>
</protein>
<feature type="non-terminal residue" evidence="3">
    <location>
        <position position="83"/>
    </location>
</feature>
<gene>
    <name evidence="3" type="ORF">X975_24887</name>
</gene>
<accession>A0A087SVR8</accession>
<organism evidence="3 4">
    <name type="scientific">Stegodyphus mimosarum</name>
    <name type="common">African social velvet spider</name>
    <dbReference type="NCBI Taxonomy" id="407821"/>
    <lineage>
        <taxon>Eukaryota</taxon>
        <taxon>Metazoa</taxon>
        <taxon>Ecdysozoa</taxon>
        <taxon>Arthropoda</taxon>
        <taxon>Chelicerata</taxon>
        <taxon>Arachnida</taxon>
        <taxon>Araneae</taxon>
        <taxon>Araneomorphae</taxon>
        <taxon>Entelegynae</taxon>
        <taxon>Eresoidea</taxon>
        <taxon>Eresidae</taxon>
        <taxon>Stegodyphus</taxon>
    </lineage>
</organism>
<feature type="region of interest" description="Disordered" evidence="1">
    <location>
        <begin position="1"/>
        <end position="31"/>
    </location>
</feature>
<keyword evidence="2" id="KW-0472">Membrane</keyword>
<feature type="transmembrane region" description="Helical" evidence="2">
    <location>
        <begin position="52"/>
        <end position="73"/>
    </location>
</feature>
<evidence type="ECO:0000256" key="2">
    <source>
        <dbReference type="SAM" id="Phobius"/>
    </source>
</evidence>
<dbReference type="AlphaFoldDB" id="A0A087SVR8"/>
<keyword evidence="2" id="KW-0812">Transmembrane</keyword>
<sequence>MKVLKENKGGKDSNGENGSCTAPSSTSTRPNWNVMTVRGKVTDKCLWSACKAMTTGFLFIVVGAGMATLGFYSDHLSTVEETK</sequence>
<evidence type="ECO:0000313" key="3">
    <source>
        <dbReference type="EMBL" id="KFM56957.1"/>
    </source>
</evidence>
<reference evidence="3 4" key="1">
    <citation type="submission" date="2013-11" db="EMBL/GenBank/DDBJ databases">
        <title>Genome sequencing of Stegodyphus mimosarum.</title>
        <authorList>
            <person name="Bechsgaard J."/>
        </authorList>
    </citation>
    <scope>NUCLEOTIDE SEQUENCE [LARGE SCALE GENOMIC DNA]</scope>
</reference>